<reference evidence="1 2" key="1">
    <citation type="submission" date="2024-06" db="EMBL/GenBank/DDBJ databases">
        <title>Flavobacterium spp. isolated from glacier.</title>
        <authorList>
            <person name="Han D."/>
        </authorList>
    </citation>
    <scope>NUCLEOTIDE SEQUENCE [LARGE SCALE GENOMIC DNA]</scope>
    <source>
        <strain evidence="1 2">ZS1P70</strain>
    </source>
</reference>
<dbReference type="RefSeq" id="WP_379852577.1">
    <property type="nucleotide sequence ID" value="NZ_JBHZPY010000013.1"/>
</dbReference>
<protein>
    <submittedName>
        <fullName evidence="1">Uncharacterized protein</fullName>
    </submittedName>
</protein>
<name>A0ABW6I9M5_9FLAO</name>
<comment type="caution">
    <text evidence="1">The sequence shown here is derived from an EMBL/GenBank/DDBJ whole genome shotgun (WGS) entry which is preliminary data.</text>
</comment>
<dbReference type="EMBL" id="JBHZPY010000013">
    <property type="protein sequence ID" value="MFE3872279.1"/>
    <property type="molecule type" value="Genomic_DNA"/>
</dbReference>
<keyword evidence="2" id="KW-1185">Reference proteome</keyword>
<accession>A0ABW6I9M5</accession>
<evidence type="ECO:0000313" key="2">
    <source>
        <dbReference type="Proteomes" id="UP001600107"/>
    </source>
</evidence>
<organism evidence="1 2">
    <name type="scientific">Flavobacterium zhoui</name>
    <dbReference type="NCBI Taxonomy" id="3230414"/>
    <lineage>
        <taxon>Bacteria</taxon>
        <taxon>Pseudomonadati</taxon>
        <taxon>Bacteroidota</taxon>
        <taxon>Flavobacteriia</taxon>
        <taxon>Flavobacteriales</taxon>
        <taxon>Flavobacteriaceae</taxon>
        <taxon>Flavobacterium</taxon>
    </lineage>
</organism>
<proteinExistence type="predicted"/>
<gene>
    <name evidence="1" type="ORF">ACFX5F_13710</name>
</gene>
<sequence>MKTNKDKKSNNKFDLEKMKVAKLKNMHLINGGNINNDDIATVTDTQSIVIKVSR</sequence>
<evidence type="ECO:0000313" key="1">
    <source>
        <dbReference type="EMBL" id="MFE3872279.1"/>
    </source>
</evidence>
<dbReference type="Proteomes" id="UP001600107">
    <property type="component" value="Unassembled WGS sequence"/>
</dbReference>